<feature type="compositionally biased region" description="Polar residues" evidence="1">
    <location>
        <begin position="20"/>
        <end position="31"/>
    </location>
</feature>
<feature type="domain" description="USP" evidence="2">
    <location>
        <begin position="236"/>
        <end position="611"/>
    </location>
</feature>
<dbReference type="AlphaFoldDB" id="A0A9W7FJL0"/>
<protein>
    <recommendedName>
        <fullName evidence="2">USP domain-containing protein</fullName>
    </recommendedName>
</protein>
<dbReference type="SUPFAM" id="SSF54001">
    <property type="entry name" value="Cysteine proteinases"/>
    <property type="match status" value="1"/>
</dbReference>
<feature type="compositionally biased region" description="Low complexity" evidence="1">
    <location>
        <begin position="64"/>
        <end position="78"/>
    </location>
</feature>
<evidence type="ECO:0000313" key="3">
    <source>
        <dbReference type="EMBL" id="GMI13392.1"/>
    </source>
</evidence>
<dbReference type="Proteomes" id="UP001165160">
    <property type="component" value="Unassembled WGS sequence"/>
</dbReference>
<dbReference type="EMBL" id="BRXX01000467">
    <property type="protein sequence ID" value="GMI13392.1"/>
    <property type="molecule type" value="Genomic_DNA"/>
</dbReference>
<dbReference type="GO" id="GO:0004843">
    <property type="term" value="F:cysteine-type deubiquitinase activity"/>
    <property type="evidence" value="ECO:0007669"/>
    <property type="project" value="InterPro"/>
</dbReference>
<evidence type="ECO:0000313" key="4">
    <source>
        <dbReference type="Proteomes" id="UP001165160"/>
    </source>
</evidence>
<gene>
    <name evidence="3" type="ORF">TrVE_jg3021</name>
</gene>
<dbReference type="PANTHER" id="PTHR21646:SF23">
    <property type="entry name" value="UBIQUITIN CARBOXYL-TERMINAL HYDROLASE USP2"/>
    <property type="match status" value="1"/>
</dbReference>
<dbReference type="InterPro" id="IPR018200">
    <property type="entry name" value="USP_CS"/>
</dbReference>
<dbReference type="GO" id="GO:0016579">
    <property type="term" value="P:protein deubiquitination"/>
    <property type="evidence" value="ECO:0007669"/>
    <property type="project" value="InterPro"/>
</dbReference>
<dbReference type="InterPro" id="IPR038765">
    <property type="entry name" value="Papain-like_cys_pep_sf"/>
</dbReference>
<feature type="region of interest" description="Disordered" evidence="1">
    <location>
        <begin position="169"/>
        <end position="198"/>
    </location>
</feature>
<dbReference type="CDD" id="cd02674">
    <property type="entry name" value="Peptidase_C19R"/>
    <property type="match status" value="1"/>
</dbReference>
<proteinExistence type="predicted"/>
<feature type="compositionally biased region" description="Polar residues" evidence="1">
    <location>
        <begin position="79"/>
        <end position="90"/>
    </location>
</feature>
<evidence type="ECO:0000259" key="2">
    <source>
        <dbReference type="PROSITE" id="PS50235"/>
    </source>
</evidence>
<dbReference type="InterPro" id="IPR028889">
    <property type="entry name" value="USP"/>
</dbReference>
<sequence>MATATRSPYDMPLTRRRSTKNQGRSLPQVSTHDAPPSSSSGGGSSSSASSSLTSAQHHHPPAGRSSSSSRHQFRHSSSLTNANFGGSDSPKSGGGERLTMMQRRQQRLDRQGSAPGSSSSSSAKMSMTLPSYKPTPPGGGEIEKSDLQREAEDMIARSGNYLAKINSKKMKSSSSFPSVEDAPPEGVGGGGGSKPRYKREKVAGSGITAVRGLSGGNGASSASSSVPISPSSTALVGLTNLGNTCFMNSALQCVFNAPPVKVYFGGDGWKGELKEDSPMRGQLAKGFAEVFRAIHAAKAHSVVNPNGLKRLVGKWAPHLSGFAQQDSQEFMRFLLDGLAEDLNNRRNRTKRPEDLSEEELDKLTSEIQSNYWWKRHLANNDSFITETFCGQLMSTVECCHCSTRSYCFDPFYDLSVPIPSSEKKGGVFSSSIGSVLERGRRSFGKKDLASVLPGGASPSGVTTLEDCLRLFTSPETIDGDNKPLCTKCKKKRKSIKRITVHRFPPILVLHMKRFTFPARTKLTTPIRFPLNNLDMSTFSCHNQCSPEPLYDLFAYTNHMGSLSGGHYTATCKSNDGKWYTYNDSHVGEEVVGDDGWVGDDGCPYVLFYKKRT</sequence>
<feature type="compositionally biased region" description="Low complexity" evidence="1">
    <location>
        <begin position="111"/>
        <end position="131"/>
    </location>
</feature>
<feature type="region of interest" description="Disordered" evidence="1">
    <location>
        <begin position="208"/>
        <end position="227"/>
    </location>
</feature>
<dbReference type="InterPro" id="IPR050185">
    <property type="entry name" value="Ub_carboxyl-term_hydrolase"/>
</dbReference>
<reference evidence="4" key="1">
    <citation type="journal article" date="2023" name="Commun. Biol.">
        <title>Genome analysis of Parmales, the sister group of diatoms, reveals the evolutionary specialization of diatoms from phago-mixotrophs to photoautotrophs.</title>
        <authorList>
            <person name="Ban H."/>
            <person name="Sato S."/>
            <person name="Yoshikawa S."/>
            <person name="Yamada K."/>
            <person name="Nakamura Y."/>
            <person name="Ichinomiya M."/>
            <person name="Sato N."/>
            <person name="Blanc-Mathieu R."/>
            <person name="Endo H."/>
            <person name="Kuwata A."/>
            <person name="Ogata H."/>
        </authorList>
    </citation>
    <scope>NUCLEOTIDE SEQUENCE [LARGE SCALE GENOMIC DNA]</scope>
    <source>
        <strain evidence="4">NIES 3699</strain>
    </source>
</reference>
<accession>A0A9W7FJL0</accession>
<feature type="region of interest" description="Disordered" evidence="1">
    <location>
        <begin position="1"/>
        <end position="143"/>
    </location>
</feature>
<name>A0A9W7FJL0_9STRA</name>
<dbReference type="Pfam" id="PF00443">
    <property type="entry name" value="UCH"/>
    <property type="match status" value="1"/>
</dbReference>
<dbReference type="PROSITE" id="PS00972">
    <property type="entry name" value="USP_1"/>
    <property type="match status" value="1"/>
</dbReference>
<evidence type="ECO:0000256" key="1">
    <source>
        <dbReference type="SAM" id="MobiDB-lite"/>
    </source>
</evidence>
<comment type="caution">
    <text evidence="3">The sequence shown here is derived from an EMBL/GenBank/DDBJ whole genome shotgun (WGS) entry which is preliminary data.</text>
</comment>
<keyword evidence="4" id="KW-1185">Reference proteome</keyword>
<dbReference type="PROSITE" id="PS50235">
    <property type="entry name" value="USP_3"/>
    <property type="match status" value="1"/>
</dbReference>
<organism evidence="3 4">
    <name type="scientific">Triparma verrucosa</name>
    <dbReference type="NCBI Taxonomy" id="1606542"/>
    <lineage>
        <taxon>Eukaryota</taxon>
        <taxon>Sar</taxon>
        <taxon>Stramenopiles</taxon>
        <taxon>Ochrophyta</taxon>
        <taxon>Bolidophyceae</taxon>
        <taxon>Parmales</taxon>
        <taxon>Triparmaceae</taxon>
        <taxon>Triparma</taxon>
    </lineage>
</organism>
<dbReference type="InterPro" id="IPR001394">
    <property type="entry name" value="Peptidase_C19_UCH"/>
</dbReference>
<dbReference type="Gene3D" id="3.90.70.10">
    <property type="entry name" value="Cysteine proteinases"/>
    <property type="match status" value="1"/>
</dbReference>
<dbReference type="PANTHER" id="PTHR21646">
    <property type="entry name" value="UBIQUITIN CARBOXYL-TERMINAL HYDROLASE"/>
    <property type="match status" value="1"/>
</dbReference>